<dbReference type="CDD" id="cd00093">
    <property type="entry name" value="HTH_XRE"/>
    <property type="match status" value="1"/>
</dbReference>
<dbReference type="SUPFAM" id="SSF47413">
    <property type="entry name" value="lambda repressor-like DNA-binding domains"/>
    <property type="match status" value="1"/>
</dbReference>
<sequence>METRNRHPYNKIKAFFVENKIRHKDVAKILAVKPNTISKKLNGYGADFSLEDANKMHFHFGVPITYFFEPGVPKKERKIFHKE</sequence>
<name>A0ABY3FZE5_9BACI</name>
<organism evidence="1 2">
    <name type="scientific">Bacillus paralicheniformis</name>
    <dbReference type="NCBI Taxonomy" id="1648923"/>
    <lineage>
        <taxon>Bacteria</taxon>
        <taxon>Bacillati</taxon>
        <taxon>Bacillota</taxon>
        <taxon>Bacilli</taxon>
        <taxon>Bacillales</taxon>
        <taxon>Bacillaceae</taxon>
        <taxon>Bacillus</taxon>
    </lineage>
</organism>
<comment type="caution">
    <text evidence="1">The sequence shown here is derived from an EMBL/GenBank/DDBJ whole genome shotgun (WGS) entry which is preliminary data.</text>
</comment>
<evidence type="ECO:0008006" key="3">
    <source>
        <dbReference type="Google" id="ProtNLM"/>
    </source>
</evidence>
<evidence type="ECO:0000313" key="2">
    <source>
        <dbReference type="Proteomes" id="UP000429980"/>
    </source>
</evidence>
<gene>
    <name evidence="1" type="ORF">CHCC15381_1878</name>
</gene>
<proteinExistence type="predicted"/>
<dbReference type="Proteomes" id="UP000429980">
    <property type="component" value="Unassembled WGS sequence"/>
</dbReference>
<evidence type="ECO:0000313" key="1">
    <source>
        <dbReference type="EMBL" id="TWL42702.1"/>
    </source>
</evidence>
<keyword evidence="2" id="KW-1185">Reference proteome</keyword>
<dbReference type="Gene3D" id="1.10.260.40">
    <property type="entry name" value="lambda repressor-like DNA-binding domains"/>
    <property type="match status" value="1"/>
</dbReference>
<dbReference type="RefSeq" id="WP_050821112.1">
    <property type="nucleotide sequence ID" value="NZ_CP120601.2"/>
</dbReference>
<protein>
    <recommendedName>
        <fullName evidence="3">Helix-turn-helix transcriptional regulator</fullName>
    </recommendedName>
</protein>
<reference evidence="1 2" key="1">
    <citation type="submission" date="2019-06" db="EMBL/GenBank/DDBJ databases">
        <title>Genome sequence analysis of &gt;100 Bacillus licheniformis strains suggests intrinsic resistance to this species.</title>
        <authorList>
            <person name="Wels M."/>
            <person name="Siezen R.J."/>
            <person name="Johansen E."/>
            <person name="Stuer-Lauridsen B."/>
            <person name="Bjerre K."/>
            <person name="Nielsen B.K.K."/>
        </authorList>
    </citation>
    <scope>NUCLEOTIDE SEQUENCE [LARGE SCALE GENOMIC DNA]</scope>
    <source>
        <strain evidence="1 2">BAC-15381</strain>
    </source>
</reference>
<dbReference type="EMBL" id="NILF01000019">
    <property type="protein sequence ID" value="TWL42702.1"/>
    <property type="molecule type" value="Genomic_DNA"/>
</dbReference>
<dbReference type="InterPro" id="IPR010982">
    <property type="entry name" value="Lambda_DNA-bd_dom_sf"/>
</dbReference>
<accession>A0ABY3FZE5</accession>
<dbReference type="InterPro" id="IPR001387">
    <property type="entry name" value="Cro/C1-type_HTH"/>
</dbReference>